<feature type="domain" description="PAC" evidence="10">
    <location>
        <begin position="328"/>
        <end position="378"/>
    </location>
</feature>
<dbReference type="Gene3D" id="1.10.287.130">
    <property type="match status" value="1"/>
</dbReference>
<dbReference type="GO" id="GO:0009927">
    <property type="term" value="F:histidine phosphotransfer kinase activity"/>
    <property type="evidence" value="ECO:0007669"/>
    <property type="project" value="TreeGrafter"/>
</dbReference>
<dbReference type="Pfam" id="PF13188">
    <property type="entry name" value="PAS_8"/>
    <property type="match status" value="2"/>
</dbReference>
<dbReference type="NCBIfam" id="TIGR00229">
    <property type="entry name" value="sensory_box"/>
    <property type="match status" value="2"/>
</dbReference>
<dbReference type="EMBL" id="CP017174">
    <property type="protein sequence ID" value="QDE65594.1"/>
    <property type="molecule type" value="Genomic_DNA"/>
</dbReference>
<dbReference type="InterPro" id="IPR003594">
    <property type="entry name" value="HATPase_dom"/>
</dbReference>
<dbReference type="InterPro" id="IPR005467">
    <property type="entry name" value="His_kinase_dom"/>
</dbReference>
<dbReference type="PROSITE" id="PS50112">
    <property type="entry name" value="PAS"/>
    <property type="match status" value="1"/>
</dbReference>
<proteinExistence type="predicted"/>
<feature type="domain" description="Response regulatory" evidence="8">
    <location>
        <begin position="645"/>
        <end position="761"/>
    </location>
</feature>
<dbReference type="PROSITE" id="PS50109">
    <property type="entry name" value="HIS_KIN"/>
    <property type="match status" value="1"/>
</dbReference>
<name>A0AAE6FVB7_MYXXA</name>
<comment type="catalytic activity">
    <reaction evidence="1">
        <text>ATP + protein L-histidine = ADP + protein N-phospho-L-histidine.</text>
        <dbReference type="EC" id="2.7.13.3"/>
    </reaction>
</comment>
<evidence type="ECO:0000256" key="6">
    <source>
        <dbReference type="PROSITE-ProRule" id="PRU00169"/>
    </source>
</evidence>
<dbReference type="GO" id="GO:0000155">
    <property type="term" value="F:phosphorelay sensor kinase activity"/>
    <property type="evidence" value="ECO:0007669"/>
    <property type="project" value="InterPro"/>
</dbReference>
<dbReference type="InterPro" id="IPR001789">
    <property type="entry name" value="Sig_transdc_resp-reg_receiver"/>
</dbReference>
<dbReference type="CDD" id="cd00130">
    <property type="entry name" value="PAS"/>
    <property type="match status" value="2"/>
</dbReference>
<evidence type="ECO:0000313" key="12">
    <source>
        <dbReference type="Proteomes" id="UP000320179"/>
    </source>
</evidence>
<dbReference type="InterPro" id="IPR011006">
    <property type="entry name" value="CheY-like_superfamily"/>
</dbReference>
<dbReference type="SUPFAM" id="SSF52172">
    <property type="entry name" value="CheY-like"/>
    <property type="match status" value="1"/>
</dbReference>
<dbReference type="SMART" id="SM00086">
    <property type="entry name" value="PAC"/>
    <property type="match status" value="2"/>
</dbReference>
<evidence type="ECO:0000313" key="11">
    <source>
        <dbReference type="EMBL" id="QDE65594.1"/>
    </source>
</evidence>
<dbReference type="SMART" id="SM00388">
    <property type="entry name" value="HisKA"/>
    <property type="match status" value="1"/>
</dbReference>
<feature type="domain" description="Histidine kinase" evidence="7">
    <location>
        <begin position="391"/>
        <end position="624"/>
    </location>
</feature>
<organism evidence="11 12">
    <name type="scientific">Myxococcus xanthus</name>
    <dbReference type="NCBI Taxonomy" id="34"/>
    <lineage>
        <taxon>Bacteria</taxon>
        <taxon>Pseudomonadati</taxon>
        <taxon>Myxococcota</taxon>
        <taxon>Myxococcia</taxon>
        <taxon>Myxococcales</taxon>
        <taxon>Cystobacterineae</taxon>
        <taxon>Myxococcaceae</taxon>
        <taxon>Myxococcus</taxon>
    </lineage>
</organism>
<evidence type="ECO:0000259" key="9">
    <source>
        <dbReference type="PROSITE" id="PS50112"/>
    </source>
</evidence>
<dbReference type="GO" id="GO:0005886">
    <property type="term" value="C:plasma membrane"/>
    <property type="evidence" value="ECO:0007669"/>
    <property type="project" value="TreeGrafter"/>
</dbReference>
<dbReference type="SUPFAM" id="SSF55785">
    <property type="entry name" value="PYP-like sensor domain (PAS domain)"/>
    <property type="match status" value="3"/>
</dbReference>
<dbReference type="Pfam" id="PF08447">
    <property type="entry name" value="PAS_3"/>
    <property type="match status" value="1"/>
</dbReference>
<dbReference type="InterPro" id="IPR001610">
    <property type="entry name" value="PAC"/>
</dbReference>
<dbReference type="InterPro" id="IPR000014">
    <property type="entry name" value="PAS"/>
</dbReference>
<dbReference type="EC" id="2.7.13.3" evidence="2"/>
<dbReference type="InterPro" id="IPR013655">
    <property type="entry name" value="PAS_fold_3"/>
</dbReference>
<dbReference type="InterPro" id="IPR035965">
    <property type="entry name" value="PAS-like_dom_sf"/>
</dbReference>
<dbReference type="PROSITE" id="PS50113">
    <property type="entry name" value="PAC"/>
    <property type="match status" value="1"/>
</dbReference>
<dbReference type="CDD" id="cd00082">
    <property type="entry name" value="HisKA"/>
    <property type="match status" value="1"/>
</dbReference>
<dbReference type="AlphaFoldDB" id="A0AAE6FVB7"/>
<keyword evidence="5 11" id="KW-0418">Kinase</keyword>
<dbReference type="SUPFAM" id="SSF47384">
    <property type="entry name" value="Homodimeric domain of signal transducing histidine kinase"/>
    <property type="match status" value="1"/>
</dbReference>
<dbReference type="PANTHER" id="PTHR43047">
    <property type="entry name" value="TWO-COMPONENT HISTIDINE PROTEIN KINASE"/>
    <property type="match status" value="1"/>
</dbReference>
<dbReference type="Proteomes" id="UP000320179">
    <property type="component" value="Chromosome"/>
</dbReference>
<dbReference type="SMART" id="SM00448">
    <property type="entry name" value="REC"/>
    <property type="match status" value="1"/>
</dbReference>
<dbReference type="Gene3D" id="3.30.565.10">
    <property type="entry name" value="Histidine kinase-like ATPase, C-terminal domain"/>
    <property type="match status" value="1"/>
</dbReference>
<dbReference type="CDD" id="cd00156">
    <property type="entry name" value="REC"/>
    <property type="match status" value="1"/>
</dbReference>
<evidence type="ECO:0000256" key="3">
    <source>
        <dbReference type="ARBA" id="ARBA00022553"/>
    </source>
</evidence>
<dbReference type="Gene3D" id="3.40.50.2300">
    <property type="match status" value="1"/>
</dbReference>
<feature type="modified residue" description="4-aspartylphosphate" evidence="6">
    <location>
        <position position="694"/>
    </location>
</feature>
<dbReference type="PROSITE" id="PS50110">
    <property type="entry name" value="RESPONSE_REGULATORY"/>
    <property type="match status" value="1"/>
</dbReference>
<keyword evidence="4" id="KW-0808">Transferase</keyword>
<evidence type="ECO:0000256" key="2">
    <source>
        <dbReference type="ARBA" id="ARBA00012438"/>
    </source>
</evidence>
<evidence type="ECO:0000259" key="7">
    <source>
        <dbReference type="PROSITE" id="PS50109"/>
    </source>
</evidence>
<evidence type="ECO:0000256" key="4">
    <source>
        <dbReference type="ARBA" id="ARBA00022679"/>
    </source>
</evidence>
<dbReference type="PANTHER" id="PTHR43047:SF72">
    <property type="entry name" value="OSMOSENSING HISTIDINE PROTEIN KINASE SLN1"/>
    <property type="match status" value="1"/>
</dbReference>
<dbReference type="InterPro" id="IPR036890">
    <property type="entry name" value="HATPase_C_sf"/>
</dbReference>
<evidence type="ECO:0000259" key="10">
    <source>
        <dbReference type="PROSITE" id="PS50113"/>
    </source>
</evidence>
<gene>
    <name evidence="11" type="ORF">BHS09_00420</name>
</gene>
<reference evidence="11 12" key="1">
    <citation type="journal article" date="2019" name="Science">
        <title>Social genes are selection hotspots in kin groups of a soil microbe.</title>
        <authorList>
            <person name="Wielgoss S."/>
            <person name="Wolfensberger R."/>
            <person name="Sun L."/>
            <person name="Fiegna F."/>
            <person name="Velicer G.J."/>
        </authorList>
    </citation>
    <scope>NUCLEOTIDE SEQUENCE [LARGE SCALE GENOMIC DNA]</scope>
    <source>
        <strain evidence="11 12">MC3.5.9c15</strain>
    </source>
</reference>
<dbReference type="Pfam" id="PF02518">
    <property type="entry name" value="HATPase_c"/>
    <property type="match status" value="1"/>
</dbReference>
<dbReference type="SMART" id="SM00091">
    <property type="entry name" value="PAS"/>
    <property type="match status" value="2"/>
</dbReference>
<protein>
    <recommendedName>
        <fullName evidence="2">histidine kinase</fullName>
        <ecNumber evidence="2">2.7.13.3</ecNumber>
    </recommendedName>
</protein>
<dbReference type="InterPro" id="IPR004358">
    <property type="entry name" value="Sig_transdc_His_kin-like_C"/>
</dbReference>
<sequence length="768" mass="84760">MAAPWQPKGSMSTEQWAHRFFELSTEPYVILGRDGVLLEANPAFGHLVGLSLTSLRGMALQDFIPIEDAAVLFAKLGSTSPTSRICRWRRPDGSWLPLSWRITAASESEPLYCTVRQAEKPSAAPWPESDYLPFGLYLVDIRTRRVHYINHRFCQLWGIAELEGAIQRGELSHDEVIHHCLKAGDAAEFLRLCAAPDQGCVPGLVEDEARLSDGRTLRRLSTSSSVAGDAMRYRLFAFEDVTERKRTQEALHRSEESFRRLIDRAPEGIFVHTQRRFIYANPTLLRALGYDDPAELMAKPIWSIVHPDDLELVKDRVHTAAVKGALAPLREVRYLRRDGTWYDAESVGIPIEFDGHEAVVVMARDITERKQAQSQLLQNDRMVLAGTLAAGVGHEINNPLTYVMANLASAMESVSRLGAELTRAGERGLSSVAWPVTLQDTEALLKEAQEGAMRVRNIVRDLKFISRQDEERREAVDVRQPLDFSINMAASQLRHRARLIKKYDSVPRVFADGSRLGQVFLNLLVNAAQAIPEGNAEEHHITVWVRAGPPGSVLVDVSDSGCGMAPAVLSRVFDPFFTTKPVGKGTGLGLSICHSLIRKLGGDITVRSELGQGTTFTVTLPTAPDAVPTQAAPVAPAPHAERRGQVLVIDDEPAVGRSLARIIGMRHRVTVVNNGEDALAVLTSGAPFDAVFCDLMMPGISGMDVYERVRERGDGIAERFIFITGGSYTTRARQFLERVPNLQIEKPFDVESIHQGLGQLLGASRGSE</sequence>
<keyword evidence="3 6" id="KW-0597">Phosphoprotein</keyword>
<evidence type="ECO:0000256" key="5">
    <source>
        <dbReference type="ARBA" id="ARBA00022777"/>
    </source>
</evidence>
<feature type="domain" description="PAS" evidence="9">
    <location>
        <begin position="254"/>
        <end position="324"/>
    </location>
</feature>
<dbReference type="PRINTS" id="PR00344">
    <property type="entry name" value="BCTRLSENSOR"/>
</dbReference>
<evidence type="ECO:0000256" key="1">
    <source>
        <dbReference type="ARBA" id="ARBA00000085"/>
    </source>
</evidence>
<evidence type="ECO:0000259" key="8">
    <source>
        <dbReference type="PROSITE" id="PS50110"/>
    </source>
</evidence>
<dbReference type="Gene3D" id="3.30.450.20">
    <property type="entry name" value="PAS domain"/>
    <property type="match status" value="3"/>
</dbReference>
<dbReference type="InterPro" id="IPR003661">
    <property type="entry name" value="HisK_dim/P_dom"/>
</dbReference>
<dbReference type="SMART" id="SM00387">
    <property type="entry name" value="HATPase_c"/>
    <property type="match status" value="1"/>
</dbReference>
<accession>A0AAE6FVB7</accession>
<dbReference type="InterPro" id="IPR000700">
    <property type="entry name" value="PAS-assoc_C"/>
</dbReference>
<dbReference type="InterPro" id="IPR036097">
    <property type="entry name" value="HisK_dim/P_sf"/>
</dbReference>
<dbReference type="Pfam" id="PF00072">
    <property type="entry name" value="Response_reg"/>
    <property type="match status" value="1"/>
</dbReference>
<dbReference type="SUPFAM" id="SSF55874">
    <property type="entry name" value="ATPase domain of HSP90 chaperone/DNA topoisomerase II/histidine kinase"/>
    <property type="match status" value="1"/>
</dbReference>